<organism evidence="3 4">
    <name type="scientific">Actinophytocola oryzae</name>
    <dbReference type="NCBI Taxonomy" id="502181"/>
    <lineage>
        <taxon>Bacteria</taxon>
        <taxon>Bacillati</taxon>
        <taxon>Actinomycetota</taxon>
        <taxon>Actinomycetes</taxon>
        <taxon>Pseudonocardiales</taxon>
        <taxon>Pseudonocardiaceae</taxon>
    </lineage>
</organism>
<feature type="chain" id="PRO_5020811365" evidence="1">
    <location>
        <begin position="30"/>
        <end position="396"/>
    </location>
</feature>
<dbReference type="RefSeq" id="WP_133902025.1">
    <property type="nucleotide sequence ID" value="NZ_SOCP01000003.1"/>
</dbReference>
<keyword evidence="1" id="KW-0732">Signal</keyword>
<evidence type="ECO:0000259" key="2">
    <source>
        <dbReference type="Pfam" id="PF07995"/>
    </source>
</evidence>
<dbReference type="OrthoDB" id="9770043at2"/>
<evidence type="ECO:0000313" key="3">
    <source>
        <dbReference type="EMBL" id="TDV54891.1"/>
    </source>
</evidence>
<evidence type="ECO:0000313" key="4">
    <source>
        <dbReference type="Proteomes" id="UP000294927"/>
    </source>
</evidence>
<protein>
    <submittedName>
        <fullName evidence="3">Glucose/arabinose dehydrogenase</fullName>
    </submittedName>
</protein>
<dbReference type="InterPro" id="IPR012938">
    <property type="entry name" value="Glc/Sorbosone_DH"/>
</dbReference>
<name>A0A4V3FUE1_9PSEU</name>
<accession>A0A4V3FUE1</accession>
<feature type="domain" description="Glucose/Sorbosone dehydrogenase" evidence="2">
    <location>
        <begin position="50"/>
        <end position="380"/>
    </location>
</feature>
<dbReference type="PANTHER" id="PTHR19328">
    <property type="entry name" value="HEDGEHOG-INTERACTING PROTEIN"/>
    <property type="match status" value="1"/>
</dbReference>
<dbReference type="EMBL" id="SOCP01000003">
    <property type="protein sequence ID" value="TDV54891.1"/>
    <property type="molecule type" value="Genomic_DNA"/>
</dbReference>
<dbReference type="InterPro" id="IPR011041">
    <property type="entry name" value="Quinoprot_gluc/sorb_DH_b-prop"/>
</dbReference>
<keyword evidence="4" id="KW-1185">Reference proteome</keyword>
<reference evidence="3 4" key="1">
    <citation type="submission" date="2019-03" db="EMBL/GenBank/DDBJ databases">
        <title>Genomic Encyclopedia of Archaeal and Bacterial Type Strains, Phase II (KMG-II): from individual species to whole genera.</title>
        <authorList>
            <person name="Goeker M."/>
        </authorList>
    </citation>
    <scope>NUCLEOTIDE SEQUENCE [LARGE SCALE GENOMIC DNA]</scope>
    <source>
        <strain evidence="3 4">DSM 45499</strain>
    </source>
</reference>
<sequence>MPRHRRRLSGAIAVGALALSLSTPGPAAAVGPVPLDQITVTTTQLVPFGLQRPVALAGLPDGRMLVVEKQGTVRAYHPTTGLAADPVLDIRDRVDISGNERGLLGIVPAPNFTATRLVYIAYTSLPSGTLTLSRIQLGNPASERVLLTQPHAEFSNHNGGQLAFGADGYLYWSLGDGGNAADPFGSGQSLSTLLGKILRIDVNRTCGALPYCVPRDNPFVGVAGARPEIWVYGGRNPWRFSFDKLDGSLWIGDVGQGTREEVDHLRRNQGGANLGWSCREGTTVFNPDRCDPTKTYTDPVFEYQSSVQGCAVIGGMVYRGRQYASLVGGTYVATDYCSNTAWAVRANPNGTYTNGTIGEFPTQVTSFGVDRDGEWYVVNDLPGQMFKVGFTRTARS</sequence>
<dbReference type="SUPFAM" id="SSF50952">
    <property type="entry name" value="Soluble quinoprotein glucose dehydrogenase"/>
    <property type="match status" value="1"/>
</dbReference>
<comment type="caution">
    <text evidence="3">The sequence shown here is derived from an EMBL/GenBank/DDBJ whole genome shotgun (WGS) entry which is preliminary data.</text>
</comment>
<dbReference type="Gene3D" id="2.120.10.30">
    <property type="entry name" value="TolB, C-terminal domain"/>
    <property type="match status" value="1"/>
</dbReference>
<dbReference type="Proteomes" id="UP000294927">
    <property type="component" value="Unassembled WGS sequence"/>
</dbReference>
<feature type="signal peptide" evidence="1">
    <location>
        <begin position="1"/>
        <end position="29"/>
    </location>
</feature>
<dbReference type="InterPro" id="IPR011042">
    <property type="entry name" value="6-blade_b-propeller_TolB-like"/>
</dbReference>
<evidence type="ECO:0000256" key="1">
    <source>
        <dbReference type="SAM" id="SignalP"/>
    </source>
</evidence>
<dbReference type="PANTHER" id="PTHR19328:SF75">
    <property type="entry name" value="ALDOSE SUGAR DEHYDROGENASE YLII"/>
    <property type="match status" value="1"/>
</dbReference>
<proteinExistence type="predicted"/>
<gene>
    <name evidence="3" type="ORF">CLV71_103132</name>
</gene>
<dbReference type="Pfam" id="PF07995">
    <property type="entry name" value="GSDH"/>
    <property type="match status" value="1"/>
</dbReference>
<dbReference type="AlphaFoldDB" id="A0A4V3FUE1"/>